<sequence>MDILTLTVPLTCLSIGLGITALVLPKWNCGGFFTTCAFTLIHLIIMALIVGGMALISIIFFVDICSACNPKWLPGPVCVSFKIILFALGAASLMAGNLLYALFCFAIGLCVASLVVPYWNCGGFFTTCVFTIIHLVVMGLLLGGLALFALVFLLDLFKTCRNTWVPGPVCNTCKILLSAVGAGCLLAGNLLYAAVYIKSTSYVMSFAGSIIAVHVVLLSLLSSRCLQGH</sequence>
<dbReference type="OrthoDB" id="6257051at2759"/>
<name>A0A0R3WZS5_HYDTA</name>
<feature type="transmembrane region" description="Helical" evidence="1">
    <location>
        <begin position="175"/>
        <end position="197"/>
    </location>
</feature>
<feature type="transmembrane region" description="Helical" evidence="1">
    <location>
        <begin position="36"/>
        <end position="61"/>
    </location>
</feature>
<keyword evidence="1" id="KW-0812">Transmembrane</keyword>
<organism evidence="4">
    <name type="scientific">Hydatigena taeniaeformis</name>
    <name type="common">Feline tapeworm</name>
    <name type="synonym">Taenia taeniaeformis</name>
    <dbReference type="NCBI Taxonomy" id="6205"/>
    <lineage>
        <taxon>Eukaryota</taxon>
        <taxon>Metazoa</taxon>
        <taxon>Spiralia</taxon>
        <taxon>Lophotrochozoa</taxon>
        <taxon>Platyhelminthes</taxon>
        <taxon>Cestoda</taxon>
        <taxon>Eucestoda</taxon>
        <taxon>Cyclophyllidea</taxon>
        <taxon>Taeniidae</taxon>
        <taxon>Hydatigera</taxon>
    </lineage>
</organism>
<keyword evidence="1" id="KW-0472">Membrane</keyword>
<gene>
    <name evidence="2" type="ORF">TTAC_LOCUS6302</name>
</gene>
<reference evidence="2 3" key="2">
    <citation type="submission" date="2018-11" db="EMBL/GenBank/DDBJ databases">
        <authorList>
            <consortium name="Pathogen Informatics"/>
        </authorList>
    </citation>
    <scope>NUCLEOTIDE SEQUENCE [LARGE SCALE GENOMIC DNA]</scope>
</reference>
<dbReference type="AlphaFoldDB" id="A0A0R3WZS5"/>
<keyword evidence="3" id="KW-1185">Reference proteome</keyword>
<feature type="transmembrane region" description="Helical" evidence="1">
    <location>
        <begin position="98"/>
        <end position="119"/>
    </location>
</feature>
<evidence type="ECO:0000313" key="3">
    <source>
        <dbReference type="Proteomes" id="UP000274429"/>
    </source>
</evidence>
<evidence type="ECO:0000313" key="2">
    <source>
        <dbReference type="EMBL" id="VDM30489.1"/>
    </source>
</evidence>
<evidence type="ECO:0000256" key="1">
    <source>
        <dbReference type="SAM" id="Phobius"/>
    </source>
</evidence>
<feature type="transmembrane region" description="Helical" evidence="1">
    <location>
        <begin position="6"/>
        <end position="24"/>
    </location>
</feature>
<accession>A0A0R3WZS5</accession>
<keyword evidence="1" id="KW-1133">Transmembrane helix</keyword>
<proteinExistence type="predicted"/>
<feature type="transmembrane region" description="Helical" evidence="1">
    <location>
        <begin position="131"/>
        <end position="154"/>
    </location>
</feature>
<dbReference type="EMBL" id="UYWX01020298">
    <property type="protein sequence ID" value="VDM30489.1"/>
    <property type="molecule type" value="Genomic_DNA"/>
</dbReference>
<dbReference type="WBParaSite" id="TTAC_0000631701-mRNA-1">
    <property type="protein sequence ID" value="TTAC_0000631701-mRNA-1"/>
    <property type="gene ID" value="TTAC_0000631701"/>
</dbReference>
<evidence type="ECO:0000313" key="4">
    <source>
        <dbReference type="WBParaSite" id="TTAC_0000631701-mRNA-1"/>
    </source>
</evidence>
<feature type="transmembrane region" description="Helical" evidence="1">
    <location>
        <begin position="73"/>
        <end position="91"/>
    </location>
</feature>
<feature type="transmembrane region" description="Helical" evidence="1">
    <location>
        <begin position="203"/>
        <end position="221"/>
    </location>
</feature>
<protein>
    <submittedName>
        <fullName evidence="4">G_PROTEIN_RECEP_F1_2 domain-containing protein</fullName>
    </submittedName>
</protein>
<reference evidence="4" key="1">
    <citation type="submission" date="2017-02" db="UniProtKB">
        <authorList>
            <consortium name="WormBaseParasite"/>
        </authorList>
    </citation>
    <scope>IDENTIFICATION</scope>
</reference>
<dbReference type="Proteomes" id="UP000274429">
    <property type="component" value="Unassembled WGS sequence"/>
</dbReference>